<dbReference type="Gene3D" id="3.10.105.10">
    <property type="entry name" value="Dipeptide-binding Protein, Domain 3"/>
    <property type="match status" value="1"/>
</dbReference>
<accession>A0A9X1AHV9</accession>
<dbReference type="Proteomes" id="UP001138921">
    <property type="component" value="Unassembled WGS sequence"/>
</dbReference>
<comment type="subcellular location">
    <subcellularLocation>
        <location evidence="1">Periplasm</location>
    </subcellularLocation>
</comment>
<dbReference type="PANTHER" id="PTHR30290">
    <property type="entry name" value="PERIPLASMIC BINDING COMPONENT OF ABC TRANSPORTER"/>
    <property type="match status" value="1"/>
</dbReference>
<dbReference type="Gene3D" id="3.90.76.10">
    <property type="entry name" value="Dipeptide-binding Protein, Domain 1"/>
    <property type="match status" value="1"/>
</dbReference>
<feature type="chain" id="PRO_5040718946" evidence="5">
    <location>
        <begin position="42"/>
        <end position="528"/>
    </location>
</feature>
<gene>
    <name evidence="7" type="ORF">J1C56_31220</name>
</gene>
<evidence type="ECO:0000256" key="4">
    <source>
        <dbReference type="ARBA" id="ARBA00022729"/>
    </source>
</evidence>
<proteinExistence type="inferred from homology"/>
<comment type="similarity">
    <text evidence="2">Belongs to the bacterial solute-binding protein 5 family.</text>
</comment>
<evidence type="ECO:0000256" key="5">
    <source>
        <dbReference type="SAM" id="SignalP"/>
    </source>
</evidence>
<dbReference type="RefSeq" id="WP_214393804.1">
    <property type="nucleotide sequence ID" value="NZ_JAFLWW010000016.1"/>
</dbReference>
<dbReference type="GO" id="GO:0015833">
    <property type="term" value="P:peptide transport"/>
    <property type="evidence" value="ECO:0007669"/>
    <property type="project" value="TreeGrafter"/>
</dbReference>
<reference evidence="7" key="1">
    <citation type="journal article" date="2021" name="Microorganisms">
        <title>Phylogenomic Reconstruction and Metabolic Potential of the Genus Aminobacter.</title>
        <authorList>
            <person name="Artuso I."/>
            <person name="Turrini P."/>
            <person name="Pirolo M."/>
            <person name="Lugli G.A."/>
            <person name="Ventura M."/>
            <person name="Visca P."/>
        </authorList>
    </citation>
    <scope>NUCLEOTIDE SEQUENCE</scope>
    <source>
        <strain evidence="7">LMG 26462</strain>
    </source>
</reference>
<dbReference type="GO" id="GO:0030288">
    <property type="term" value="C:outer membrane-bounded periplasmic space"/>
    <property type="evidence" value="ECO:0007669"/>
    <property type="project" value="UniProtKB-ARBA"/>
</dbReference>
<dbReference type="InterPro" id="IPR019546">
    <property type="entry name" value="TAT_signal_bac_arc"/>
</dbReference>
<dbReference type="PANTHER" id="PTHR30290:SF10">
    <property type="entry name" value="PERIPLASMIC OLIGOPEPTIDE-BINDING PROTEIN-RELATED"/>
    <property type="match status" value="1"/>
</dbReference>
<dbReference type="GO" id="GO:0043190">
    <property type="term" value="C:ATP-binding cassette (ABC) transporter complex"/>
    <property type="evidence" value="ECO:0007669"/>
    <property type="project" value="InterPro"/>
</dbReference>
<evidence type="ECO:0000313" key="8">
    <source>
        <dbReference type="Proteomes" id="UP001138921"/>
    </source>
</evidence>
<organism evidence="7 8">
    <name type="scientific">Aminobacter anthyllidis</name>
    <dbReference type="NCBI Taxonomy" id="1035067"/>
    <lineage>
        <taxon>Bacteria</taxon>
        <taxon>Pseudomonadati</taxon>
        <taxon>Pseudomonadota</taxon>
        <taxon>Alphaproteobacteria</taxon>
        <taxon>Hyphomicrobiales</taxon>
        <taxon>Phyllobacteriaceae</taxon>
        <taxon>Aminobacter</taxon>
    </lineage>
</organism>
<protein>
    <submittedName>
        <fullName evidence="7">ABC transporter substrate-binding protein</fullName>
    </submittedName>
</protein>
<dbReference type="PIRSF" id="PIRSF002741">
    <property type="entry name" value="MppA"/>
    <property type="match status" value="1"/>
</dbReference>
<dbReference type="AlphaFoldDB" id="A0A9X1AHV9"/>
<feature type="signal peptide" evidence="5">
    <location>
        <begin position="1"/>
        <end position="41"/>
    </location>
</feature>
<evidence type="ECO:0000256" key="2">
    <source>
        <dbReference type="ARBA" id="ARBA00005695"/>
    </source>
</evidence>
<reference evidence="7" key="2">
    <citation type="submission" date="2021-03" db="EMBL/GenBank/DDBJ databases">
        <authorList>
            <person name="Artuso I."/>
            <person name="Turrini P."/>
            <person name="Pirolo M."/>
            <person name="Lugli G.A."/>
            <person name="Ventura M."/>
            <person name="Visca P."/>
        </authorList>
    </citation>
    <scope>NUCLEOTIDE SEQUENCE</scope>
    <source>
        <strain evidence="7">LMG 26462</strain>
    </source>
</reference>
<dbReference type="SUPFAM" id="SSF53850">
    <property type="entry name" value="Periplasmic binding protein-like II"/>
    <property type="match status" value="1"/>
</dbReference>
<dbReference type="NCBIfam" id="TIGR01409">
    <property type="entry name" value="TAT_signal_seq"/>
    <property type="match status" value="1"/>
</dbReference>
<evidence type="ECO:0000259" key="6">
    <source>
        <dbReference type="Pfam" id="PF00496"/>
    </source>
</evidence>
<evidence type="ECO:0000256" key="1">
    <source>
        <dbReference type="ARBA" id="ARBA00004418"/>
    </source>
</evidence>
<dbReference type="InterPro" id="IPR000914">
    <property type="entry name" value="SBP_5_dom"/>
</dbReference>
<sequence>MDKWGKYPALVSAISRRRFLKSAAATGALAASLSGILPAFAQDVAPKKGGHFKIGIGSGSSTDSLDPGTYNTTFMHTLGHNLHGFLTEVDANGKLVGELAEAWEPSKDAKIWTFKLRKGVEFHNGKSLDANDVIATINYHRGPQSKSGAKGIVDSIEDIRSDGQETVVIVLKQGNADFPYMMDHFTLPMLPAKDGKPDLSGVGCGGYVLDSIDFGVKATSRRFANYWKPDAAWFDSVEILAIPDTVARTNALATGQIHAMDRCDLKTVHLLERDKSLEIVSVGGTQHYTLPMLVDVAPLDNVDVRLALKYAIDRQQLLDTVLHGYGQLGNDHPIAPGTRDFAKDLPQREFDPEKAKFHLKKAGLSDLKVTLSASDAAFSGAVDTAVIYQQNAAKAGITLDVAREPADGYWDNVWMKKPWSMSYWAGRPTADWMFSQVYAADANWNEAHWKNPRFNELLLAARPELDEAKREQMYAEMQAICRDEGGSVIPLFANYVNALSRKIGHNKIGSSWDLDGFRYAERWWFADA</sequence>
<evidence type="ECO:0000256" key="3">
    <source>
        <dbReference type="ARBA" id="ARBA00022448"/>
    </source>
</evidence>
<dbReference type="InterPro" id="IPR039424">
    <property type="entry name" value="SBP_5"/>
</dbReference>
<feature type="domain" description="Solute-binding protein family 5" evidence="6">
    <location>
        <begin position="94"/>
        <end position="444"/>
    </location>
</feature>
<keyword evidence="4 5" id="KW-0732">Signal</keyword>
<dbReference type="InterPro" id="IPR030678">
    <property type="entry name" value="Peptide/Ni-bd"/>
</dbReference>
<dbReference type="PROSITE" id="PS51318">
    <property type="entry name" value="TAT"/>
    <property type="match status" value="1"/>
</dbReference>
<dbReference type="CDD" id="cd08503">
    <property type="entry name" value="PBP2_NikA_DppA_OppA_like_17"/>
    <property type="match status" value="1"/>
</dbReference>
<dbReference type="Gene3D" id="3.40.190.10">
    <property type="entry name" value="Periplasmic binding protein-like II"/>
    <property type="match status" value="1"/>
</dbReference>
<name>A0A9X1AHV9_9HYPH</name>
<dbReference type="Pfam" id="PF00496">
    <property type="entry name" value="SBP_bac_5"/>
    <property type="match status" value="1"/>
</dbReference>
<keyword evidence="3" id="KW-0813">Transport</keyword>
<dbReference type="GO" id="GO:1904680">
    <property type="term" value="F:peptide transmembrane transporter activity"/>
    <property type="evidence" value="ECO:0007669"/>
    <property type="project" value="TreeGrafter"/>
</dbReference>
<dbReference type="InterPro" id="IPR006311">
    <property type="entry name" value="TAT_signal"/>
</dbReference>
<keyword evidence="8" id="KW-1185">Reference proteome</keyword>
<dbReference type="EMBL" id="JAFLWW010000016">
    <property type="protein sequence ID" value="MBT1160013.1"/>
    <property type="molecule type" value="Genomic_DNA"/>
</dbReference>
<comment type="caution">
    <text evidence="7">The sequence shown here is derived from an EMBL/GenBank/DDBJ whole genome shotgun (WGS) entry which is preliminary data.</text>
</comment>
<evidence type="ECO:0000313" key="7">
    <source>
        <dbReference type="EMBL" id="MBT1160013.1"/>
    </source>
</evidence>